<dbReference type="SUPFAM" id="SSF75217">
    <property type="entry name" value="alpha/beta knot"/>
    <property type="match status" value="1"/>
</dbReference>
<protein>
    <submittedName>
        <fullName evidence="4">TrmH family RNA methyltransferase</fullName>
    </submittedName>
</protein>
<dbReference type="Gene3D" id="3.40.1280.10">
    <property type="match status" value="1"/>
</dbReference>
<accession>A0ABU8XR92</accession>
<evidence type="ECO:0000313" key="4">
    <source>
        <dbReference type="EMBL" id="MEK0082904.1"/>
    </source>
</evidence>
<keyword evidence="2" id="KW-0808">Transferase</keyword>
<dbReference type="Gene3D" id="3.30.1330.30">
    <property type="match status" value="1"/>
</dbReference>
<dbReference type="PANTHER" id="PTHR43191">
    <property type="entry name" value="RRNA METHYLTRANSFERASE 3"/>
    <property type="match status" value="1"/>
</dbReference>
<dbReference type="GO" id="GO:0008168">
    <property type="term" value="F:methyltransferase activity"/>
    <property type="evidence" value="ECO:0007669"/>
    <property type="project" value="UniProtKB-KW"/>
</dbReference>
<keyword evidence="1 4" id="KW-0489">Methyltransferase</keyword>
<dbReference type="InterPro" id="IPR029064">
    <property type="entry name" value="Ribosomal_eL30-like_sf"/>
</dbReference>
<dbReference type="GO" id="GO:0032259">
    <property type="term" value="P:methylation"/>
    <property type="evidence" value="ECO:0007669"/>
    <property type="project" value="UniProtKB-KW"/>
</dbReference>
<dbReference type="InterPro" id="IPR001537">
    <property type="entry name" value="SpoU_MeTrfase"/>
</dbReference>
<comment type="caution">
    <text evidence="4">The sequence shown here is derived from an EMBL/GenBank/DDBJ whole genome shotgun (WGS) entry which is preliminary data.</text>
</comment>
<sequence length="265" mass="27727">MAGATADRRVARYREARADPCLAVLEGLHALKHALRFGAVVEQAATPDRATALALAERLAPDLVERLEELLEEVPAELFARLAPRPPATGVLAIARRPPLALEALLDRPTRAPLVLLENPGDLGNVGAVVRVAAAAGAAGVLATGRHDPWHPAALRGSAGLHFALPVMRIEALPLSPRPLVALHPEGEPLTGPALPEDAVLAFGTERGGLSRELLVRASRRIAIPMAPGVSSLNLATAVAVTLYAWRLGGARTERVGLPATPGTR</sequence>
<evidence type="ECO:0000256" key="1">
    <source>
        <dbReference type="ARBA" id="ARBA00022603"/>
    </source>
</evidence>
<dbReference type="EMBL" id="JBBLZC010000005">
    <property type="protein sequence ID" value="MEK0082904.1"/>
    <property type="molecule type" value="Genomic_DNA"/>
</dbReference>
<keyword evidence="5" id="KW-1185">Reference proteome</keyword>
<dbReference type="InterPro" id="IPR029028">
    <property type="entry name" value="Alpha/beta_knot_MTases"/>
</dbReference>
<dbReference type="RefSeq" id="WP_418158754.1">
    <property type="nucleotide sequence ID" value="NZ_JBBLZC010000005.1"/>
</dbReference>
<dbReference type="Pfam" id="PF00588">
    <property type="entry name" value="SpoU_methylase"/>
    <property type="match status" value="1"/>
</dbReference>
<reference evidence="4 5" key="1">
    <citation type="submission" date="2024-01" db="EMBL/GenBank/DDBJ databases">
        <title>Multi-omics insights into the function and evolution of sodium benzoate biodegradation pathways in Benzoatithermus flavus gen. nov., sp. nov. from hot spring.</title>
        <authorList>
            <person name="Hu C.-J."/>
            <person name="Li W.-J."/>
        </authorList>
    </citation>
    <scope>NUCLEOTIDE SEQUENCE [LARGE SCALE GENOMIC DNA]</scope>
    <source>
        <strain evidence="4 5">SYSU G07066</strain>
    </source>
</reference>
<dbReference type="PANTHER" id="PTHR43191:SF2">
    <property type="entry name" value="RRNA METHYLTRANSFERASE 3, MITOCHONDRIAL"/>
    <property type="match status" value="1"/>
</dbReference>
<organism evidence="4 5">
    <name type="scientific">Benzoatithermus flavus</name>
    <dbReference type="NCBI Taxonomy" id="3108223"/>
    <lineage>
        <taxon>Bacteria</taxon>
        <taxon>Pseudomonadati</taxon>
        <taxon>Pseudomonadota</taxon>
        <taxon>Alphaproteobacteria</taxon>
        <taxon>Geminicoccales</taxon>
        <taxon>Geminicoccaceae</taxon>
        <taxon>Benzoatithermus</taxon>
    </lineage>
</organism>
<dbReference type="InterPro" id="IPR051259">
    <property type="entry name" value="rRNA_Methyltransferase"/>
</dbReference>
<dbReference type="InterPro" id="IPR029026">
    <property type="entry name" value="tRNA_m1G_MTases_N"/>
</dbReference>
<dbReference type="Proteomes" id="UP001375743">
    <property type="component" value="Unassembled WGS sequence"/>
</dbReference>
<name>A0ABU8XR92_9PROT</name>
<gene>
    <name evidence="4" type="ORF">U1T56_07065</name>
</gene>
<evidence type="ECO:0000256" key="2">
    <source>
        <dbReference type="ARBA" id="ARBA00022679"/>
    </source>
</evidence>
<evidence type="ECO:0000313" key="5">
    <source>
        <dbReference type="Proteomes" id="UP001375743"/>
    </source>
</evidence>
<feature type="domain" description="tRNA/rRNA methyltransferase SpoU type" evidence="3">
    <location>
        <begin position="114"/>
        <end position="244"/>
    </location>
</feature>
<proteinExistence type="predicted"/>
<evidence type="ECO:0000259" key="3">
    <source>
        <dbReference type="Pfam" id="PF00588"/>
    </source>
</evidence>